<evidence type="ECO:0000256" key="10">
    <source>
        <dbReference type="ARBA" id="ARBA00023136"/>
    </source>
</evidence>
<keyword evidence="6" id="KW-1003">Cell membrane</keyword>
<dbReference type="PANTHER" id="PTHR33529:SF7">
    <property type="entry name" value="LIPOPOLYSACCHARIDE EXPORT SYSTEM PERMEASE PROTEIN LPTF"/>
    <property type="match status" value="1"/>
</dbReference>
<dbReference type="EMBL" id="JBEQCT010000009">
    <property type="protein sequence ID" value="MFM2486563.1"/>
    <property type="molecule type" value="Genomic_DNA"/>
</dbReference>
<proteinExistence type="inferred from homology"/>
<sequence>MLIFRYLFKQTIKTQFAVMMVLMLIFISQKFVRILSDAADGHIPGAFVAKILTLNLPDLAILILPISFFIGVLFAHGRLYADSEMSVLFACGYSPNKVLGITAAVGGITLLLSAGNSLFLTPYVNSIEQQVMANIKADSGLSSITPGRFVELSNQAVAFVENITQDGKHLEKVFVAHNPPPNKGRPSVVMATQGNLEDKANGSQWLELDKGTRYEGSLNNLDFRVMRFGHYNVQLKDRNDYQEREKIRSMPTAKLFGSDNLAKIAELQWRIAMPISVIILVLLVVPLGTINPRQGRYAKLFPAIMLYLGYYLLMSAARSSIEDGHLPWYIGIWVVHILMLVIASIFLFLQSEKFLTVKARLKGDRRVSDY</sequence>
<keyword evidence="10 12" id="KW-0472">Membrane</keyword>
<dbReference type="RefSeq" id="WP_408624867.1">
    <property type="nucleotide sequence ID" value="NZ_JBEQCT010000009.1"/>
</dbReference>
<evidence type="ECO:0000256" key="7">
    <source>
        <dbReference type="ARBA" id="ARBA00022519"/>
    </source>
</evidence>
<comment type="function">
    <text evidence="1">Part of the ABC transporter complex LptBFG involved in the translocation of lipopolysaccharide (LPS) from the inner membrane to the outer membrane.</text>
</comment>
<evidence type="ECO:0000256" key="3">
    <source>
        <dbReference type="ARBA" id="ARBA00007725"/>
    </source>
</evidence>
<feature type="transmembrane region" description="Helical" evidence="12">
    <location>
        <begin position="98"/>
        <end position="120"/>
    </location>
</feature>
<dbReference type="Proteomes" id="UP001629953">
    <property type="component" value="Unassembled WGS sequence"/>
</dbReference>
<evidence type="ECO:0000256" key="8">
    <source>
        <dbReference type="ARBA" id="ARBA00022692"/>
    </source>
</evidence>
<organism evidence="13 14">
    <name type="scientific">Celerinatantimonas yamalensis</name>
    <dbReference type="NCBI Taxonomy" id="559956"/>
    <lineage>
        <taxon>Bacteria</taxon>
        <taxon>Pseudomonadati</taxon>
        <taxon>Pseudomonadota</taxon>
        <taxon>Gammaproteobacteria</taxon>
        <taxon>Celerinatantimonadaceae</taxon>
        <taxon>Celerinatantimonas</taxon>
    </lineage>
</organism>
<feature type="transmembrane region" description="Helical" evidence="12">
    <location>
        <begin position="59"/>
        <end position="77"/>
    </location>
</feature>
<dbReference type="PANTHER" id="PTHR33529">
    <property type="entry name" value="SLR0882 PROTEIN-RELATED"/>
    <property type="match status" value="1"/>
</dbReference>
<accession>A0ABW9GBM2</accession>
<comment type="subcellular location">
    <subcellularLocation>
        <location evidence="2">Cell inner membrane</location>
        <topology evidence="2">Multi-pass membrane protein</topology>
    </subcellularLocation>
</comment>
<evidence type="ECO:0000256" key="9">
    <source>
        <dbReference type="ARBA" id="ARBA00022989"/>
    </source>
</evidence>
<feature type="transmembrane region" description="Helical" evidence="12">
    <location>
        <begin position="12"/>
        <end position="32"/>
    </location>
</feature>
<dbReference type="InterPro" id="IPR005495">
    <property type="entry name" value="LptG/LptF_permease"/>
</dbReference>
<evidence type="ECO:0000256" key="1">
    <source>
        <dbReference type="ARBA" id="ARBA00002265"/>
    </source>
</evidence>
<evidence type="ECO:0000256" key="2">
    <source>
        <dbReference type="ARBA" id="ARBA00004429"/>
    </source>
</evidence>
<gene>
    <name evidence="13" type="primary">lptF</name>
    <name evidence="13" type="ORF">ABUE30_16140</name>
</gene>
<keyword evidence="8 12" id="KW-0812">Transmembrane</keyword>
<keyword evidence="9 12" id="KW-1133">Transmembrane helix</keyword>
<dbReference type="NCBIfam" id="TIGR04407">
    <property type="entry name" value="LptF_YjgP"/>
    <property type="match status" value="1"/>
</dbReference>
<comment type="caution">
    <text evidence="13">The sequence shown here is derived from an EMBL/GenBank/DDBJ whole genome shotgun (WGS) entry which is preliminary data.</text>
</comment>
<comment type="similarity">
    <text evidence="3">Belongs to the LptF/LptG family.</text>
</comment>
<feature type="transmembrane region" description="Helical" evidence="12">
    <location>
        <begin position="271"/>
        <end position="290"/>
    </location>
</feature>
<comment type="subunit">
    <text evidence="11">Component of the lipopolysaccharide transport and assembly complex. The LptBFG transporter is composed of two ATP-binding proteins (LptB) and two transmembrane proteins (LptF and LptG).</text>
</comment>
<keyword evidence="14" id="KW-1185">Reference proteome</keyword>
<dbReference type="InterPro" id="IPR030922">
    <property type="entry name" value="LptF"/>
</dbReference>
<keyword evidence="5" id="KW-0813">Transport</keyword>
<evidence type="ECO:0000256" key="5">
    <source>
        <dbReference type="ARBA" id="ARBA00022448"/>
    </source>
</evidence>
<evidence type="ECO:0000256" key="4">
    <source>
        <dbReference type="ARBA" id="ARBA00014213"/>
    </source>
</evidence>
<protein>
    <recommendedName>
        <fullName evidence="4">Lipopolysaccharide export system permease protein LptF</fullName>
    </recommendedName>
</protein>
<name>A0ABW9GBM2_9GAMM</name>
<dbReference type="Pfam" id="PF03739">
    <property type="entry name" value="LptF_LptG"/>
    <property type="match status" value="1"/>
</dbReference>
<keyword evidence="7" id="KW-0997">Cell inner membrane</keyword>
<reference evidence="13 14" key="1">
    <citation type="journal article" date="2013" name="Int. J. Syst. Evol. Microbiol.">
        <title>Celerinatantimonas yamalensis sp. nov., a cold-adapted diazotrophic bacterium from a cold permafrost brine.</title>
        <authorList>
            <person name="Shcherbakova V."/>
            <person name="Chuvilskaya N."/>
            <person name="Rivkina E."/>
            <person name="Demidov N."/>
            <person name="Uchaeva V."/>
            <person name="Suetin S."/>
            <person name="Suzina N."/>
            <person name="Gilichinsky D."/>
        </authorList>
    </citation>
    <scope>NUCLEOTIDE SEQUENCE [LARGE SCALE GENOMIC DNA]</scope>
    <source>
        <strain evidence="13 14">C7</strain>
    </source>
</reference>
<evidence type="ECO:0000256" key="11">
    <source>
        <dbReference type="ARBA" id="ARBA00026081"/>
    </source>
</evidence>
<feature type="transmembrane region" description="Helical" evidence="12">
    <location>
        <begin position="297"/>
        <end position="314"/>
    </location>
</feature>
<feature type="transmembrane region" description="Helical" evidence="12">
    <location>
        <begin position="326"/>
        <end position="349"/>
    </location>
</feature>
<evidence type="ECO:0000313" key="13">
    <source>
        <dbReference type="EMBL" id="MFM2486563.1"/>
    </source>
</evidence>
<evidence type="ECO:0000313" key="14">
    <source>
        <dbReference type="Proteomes" id="UP001629953"/>
    </source>
</evidence>
<evidence type="ECO:0000256" key="6">
    <source>
        <dbReference type="ARBA" id="ARBA00022475"/>
    </source>
</evidence>
<evidence type="ECO:0000256" key="12">
    <source>
        <dbReference type="SAM" id="Phobius"/>
    </source>
</evidence>